<keyword evidence="2" id="KW-0812">Transmembrane</keyword>
<keyword evidence="2" id="KW-1133">Transmembrane helix</keyword>
<feature type="region of interest" description="Disordered" evidence="1">
    <location>
        <begin position="21"/>
        <end position="41"/>
    </location>
</feature>
<feature type="transmembrane region" description="Helical" evidence="2">
    <location>
        <begin position="91"/>
        <end position="112"/>
    </location>
</feature>
<evidence type="ECO:0000256" key="2">
    <source>
        <dbReference type="SAM" id="Phobius"/>
    </source>
</evidence>
<feature type="transmembrane region" description="Helical" evidence="2">
    <location>
        <begin position="153"/>
        <end position="173"/>
    </location>
</feature>
<evidence type="ECO:0000256" key="1">
    <source>
        <dbReference type="SAM" id="MobiDB-lite"/>
    </source>
</evidence>
<dbReference type="Proteomes" id="UP000619293">
    <property type="component" value="Unassembled WGS sequence"/>
</dbReference>
<evidence type="ECO:0000313" key="4">
    <source>
        <dbReference type="Proteomes" id="UP000619293"/>
    </source>
</evidence>
<keyword evidence="4" id="KW-1185">Reference proteome</keyword>
<dbReference type="AlphaFoldDB" id="A0A8J3JWI9"/>
<accession>A0A8J3JWI9</accession>
<protein>
    <submittedName>
        <fullName evidence="3">Uncharacterized protein</fullName>
    </submittedName>
</protein>
<proteinExistence type="predicted"/>
<feature type="transmembrane region" description="Helical" evidence="2">
    <location>
        <begin position="124"/>
        <end position="147"/>
    </location>
</feature>
<evidence type="ECO:0000313" key="3">
    <source>
        <dbReference type="EMBL" id="GIF92417.1"/>
    </source>
</evidence>
<feature type="transmembrane region" description="Helical" evidence="2">
    <location>
        <begin position="50"/>
        <end position="71"/>
    </location>
</feature>
<sequence length="222" mass="23442">MFSADPSPPFPAARRQCKMTSVNALTPSHPATGEQPAVRGRHRPGLRARLTGSAAPSPGLVAVVIIVTWLAVLAESTLVPANPALHRVALFVHLACLVVGFGAVVAVDWFALKWLLRRCQLRQVLAVADQVHLLIWLGLAGMAASGGLLRPDLGATLTQIKLLLVLLVALNGVQATALHRRIAAFTGPVPRLLLLRSVLAALVSQGGWWGAMTIGFLSSHPA</sequence>
<comment type="caution">
    <text evidence="3">The sequence shown here is derived from an EMBL/GenBank/DDBJ whole genome shotgun (WGS) entry which is preliminary data.</text>
</comment>
<dbReference type="EMBL" id="BONG01000045">
    <property type="protein sequence ID" value="GIF92417.1"/>
    <property type="molecule type" value="Genomic_DNA"/>
</dbReference>
<organism evidence="3 4">
    <name type="scientific">Catellatospora chokoriensis</name>
    <dbReference type="NCBI Taxonomy" id="310353"/>
    <lineage>
        <taxon>Bacteria</taxon>
        <taxon>Bacillati</taxon>
        <taxon>Actinomycetota</taxon>
        <taxon>Actinomycetes</taxon>
        <taxon>Micromonosporales</taxon>
        <taxon>Micromonosporaceae</taxon>
        <taxon>Catellatospora</taxon>
    </lineage>
</organism>
<gene>
    <name evidence="3" type="ORF">Cch02nite_58610</name>
</gene>
<feature type="transmembrane region" description="Helical" evidence="2">
    <location>
        <begin position="193"/>
        <end position="217"/>
    </location>
</feature>
<name>A0A8J3JWI9_9ACTN</name>
<reference evidence="3 4" key="1">
    <citation type="submission" date="2021-01" db="EMBL/GenBank/DDBJ databases">
        <title>Whole genome shotgun sequence of Catellatospora chokoriensis NBRC 107358.</title>
        <authorList>
            <person name="Komaki H."/>
            <person name="Tamura T."/>
        </authorList>
    </citation>
    <scope>NUCLEOTIDE SEQUENCE [LARGE SCALE GENOMIC DNA]</scope>
    <source>
        <strain evidence="3 4">NBRC 107358</strain>
    </source>
</reference>
<keyword evidence="2" id="KW-0472">Membrane</keyword>